<evidence type="ECO:0000313" key="5">
    <source>
        <dbReference type="EMBL" id="MCH4813764.1"/>
    </source>
</evidence>
<keyword evidence="6" id="KW-1185">Reference proteome</keyword>
<dbReference type="InterPro" id="IPR043594">
    <property type="entry name" value="HMGL"/>
</dbReference>
<keyword evidence="3 5" id="KW-0456">Lyase</keyword>
<accession>A0ABS9SCD8</accession>
<organism evidence="5 6">
    <name type="scientific">Vreelandella neptunia</name>
    <dbReference type="NCBI Taxonomy" id="115551"/>
    <lineage>
        <taxon>Bacteria</taxon>
        <taxon>Pseudomonadati</taxon>
        <taxon>Pseudomonadota</taxon>
        <taxon>Gammaproteobacteria</taxon>
        <taxon>Oceanospirillales</taxon>
        <taxon>Halomonadaceae</taxon>
        <taxon>Vreelandella</taxon>
    </lineage>
</organism>
<dbReference type="PROSITE" id="PS50991">
    <property type="entry name" value="PYR_CT"/>
    <property type="match status" value="1"/>
</dbReference>
<dbReference type="PANTHER" id="PTHR42738">
    <property type="entry name" value="HYDROXYMETHYLGLUTARYL-COA LYASE"/>
    <property type="match status" value="1"/>
</dbReference>
<sequence length="311" mass="33032">MSGLTFPKAASIIEVGPRDGLQNEPQMLPTDQKIQLIERLVAAGAREIEVTSFTHPRWIPNLADAEDVVRATAHLDFTSWALVPNRRGLERAIAAGTNGVTLVMSVTDEHNQANLNRPSDESLSELLNLHAEAIEAGLQVRVSLSVVFGCPFAGIVAPEKVYRIVDRFAQAGATRIGMCDTIGIALPDQVYDLSAALVARHPDICFELHLHDTRGMALANTVAGLQAGISSFDAAIGGLGGCPYAPGATGNCASEDLNALLTGMHIETGIDQAKLMHAASLLAAWRSSPLESAAWRVAIANETNKNTDKIA</sequence>
<dbReference type="CDD" id="cd07938">
    <property type="entry name" value="DRE_TIM_HMGL"/>
    <property type="match status" value="1"/>
</dbReference>
<dbReference type="InterPro" id="IPR000891">
    <property type="entry name" value="PYR_CT"/>
</dbReference>
<dbReference type="PANTHER" id="PTHR42738:SF7">
    <property type="entry name" value="HYDROXYMETHYLGLUTARYL-COA LYASE"/>
    <property type="match status" value="1"/>
</dbReference>
<evidence type="ECO:0000256" key="3">
    <source>
        <dbReference type="ARBA" id="ARBA00023239"/>
    </source>
</evidence>
<dbReference type="Proteomes" id="UP001320609">
    <property type="component" value="Unassembled WGS sequence"/>
</dbReference>
<comment type="caution">
    <text evidence="5">The sequence shown here is derived from an EMBL/GenBank/DDBJ whole genome shotgun (WGS) entry which is preliminary data.</text>
</comment>
<evidence type="ECO:0000256" key="2">
    <source>
        <dbReference type="ARBA" id="ARBA00022723"/>
    </source>
</evidence>
<comment type="similarity">
    <text evidence="1">Belongs to the HMG-CoA lyase family.</text>
</comment>
<feature type="domain" description="Pyruvate carboxyltransferase" evidence="4">
    <location>
        <begin position="10"/>
        <end position="276"/>
    </location>
</feature>
<dbReference type="NCBIfam" id="NF004283">
    <property type="entry name" value="PRK05692.1"/>
    <property type="match status" value="1"/>
</dbReference>
<dbReference type="SUPFAM" id="SSF51569">
    <property type="entry name" value="Aldolase"/>
    <property type="match status" value="1"/>
</dbReference>
<gene>
    <name evidence="5" type="ORF">MLE19_20770</name>
</gene>
<keyword evidence="2" id="KW-0479">Metal-binding</keyword>
<dbReference type="GO" id="GO:0016829">
    <property type="term" value="F:lyase activity"/>
    <property type="evidence" value="ECO:0007669"/>
    <property type="project" value="UniProtKB-KW"/>
</dbReference>
<proteinExistence type="inferred from homology"/>
<dbReference type="InterPro" id="IPR013785">
    <property type="entry name" value="Aldolase_TIM"/>
</dbReference>
<protein>
    <submittedName>
        <fullName evidence="5">Hydroxymethylglutaryl-CoA lyase</fullName>
    </submittedName>
</protein>
<reference evidence="5 6" key="1">
    <citation type="submission" date="2022-03" db="EMBL/GenBank/DDBJ databases">
        <title>Genomic signatures underlying metal tolerance in selected Arctic bacterial isolates.</title>
        <authorList>
            <person name="Thomas F.A."/>
            <person name="Venkatachalam S."/>
            <person name="Krishnan K.P."/>
        </authorList>
    </citation>
    <scope>NUCLEOTIDE SEQUENCE [LARGE SCALE GENOMIC DNA]</scope>
    <source>
        <strain evidence="5 6">HM116</strain>
    </source>
</reference>
<evidence type="ECO:0000259" key="4">
    <source>
        <dbReference type="PROSITE" id="PS50991"/>
    </source>
</evidence>
<evidence type="ECO:0000313" key="6">
    <source>
        <dbReference type="Proteomes" id="UP001320609"/>
    </source>
</evidence>
<dbReference type="Gene3D" id="3.20.20.70">
    <property type="entry name" value="Aldolase class I"/>
    <property type="match status" value="1"/>
</dbReference>
<evidence type="ECO:0000256" key="1">
    <source>
        <dbReference type="ARBA" id="ARBA00009405"/>
    </source>
</evidence>
<name>A0ABS9SCD8_9GAMM</name>
<dbReference type="EMBL" id="JAKVTW010000024">
    <property type="protein sequence ID" value="MCH4813764.1"/>
    <property type="molecule type" value="Genomic_DNA"/>
</dbReference>
<dbReference type="Pfam" id="PF00682">
    <property type="entry name" value="HMGL-like"/>
    <property type="match status" value="1"/>
</dbReference>